<keyword evidence="3" id="KW-1185">Reference proteome</keyword>
<comment type="caution">
    <text evidence="2">The sequence shown here is derived from an EMBL/GenBank/DDBJ whole genome shotgun (WGS) entry which is preliminary data.</text>
</comment>
<name>A0ABQ3V091_9CHLR</name>
<organism evidence="2 3">
    <name type="scientific">Ktedonobacter robiniae</name>
    <dbReference type="NCBI Taxonomy" id="2778365"/>
    <lineage>
        <taxon>Bacteria</taxon>
        <taxon>Bacillati</taxon>
        <taxon>Chloroflexota</taxon>
        <taxon>Ktedonobacteria</taxon>
        <taxon>Ktedonobacterales</taxon>
        <taxon>Ktedonobacteraceae</taxon>
        <taxon>Ktedonobacter</taxon>
    </lineage>
</organism>
<dbReference type="InterPro" id="IPR038717">
    <property type="entry name" value="Tc1-like_DDE_dom"/>
</dbReference>
<feature type="domain" description="Tc1-like transposase DDE" evidence="1">
    <location>
        <begin position="1"/>
        <end position="91"/>
    </location>
</feature>
<sequence length="97" mass="11176">MDEERFGLKNWFHRRWCPKGIHPPWIVDDRYESFWLYAAVELKTVTGHFILLPEVTGECLAPFLQHLRKEVGAETIGVVLDSSGSHRSGQVIWPTGE</sequence>
<proteinExistence type="predicted"/>
<protein>
    <recommendedName>
        <fullName evidence="1">Tc1-like transposase DDE domain-containing protein</fullName>
    </recommendedName>
</protein>
<dbReference type="EMBL" id="BNJG01000003">
    <property type="protein sequence ID" value="GHO58551.1"/>
    <property type="molecule type" value="Genomic_DNA"/>
</dbReference>
<evidence type="ECO:0000313" key="3">
    <source>
        <dbReference type="Proteomes" id="UP000654345"/>
    </source>
</evidence>
<dbReference type="Pfam" id="PF13358">
    <property type="entry name" value="DDE_3"/>
    <property type="match status" value="1"/>
</dbReference>
<dbReference type="RefSeq" id="WP_201374821.1">
    <property type="nucleotide sequence ID" value="NZ_BNJG01000003.1"/>
</dbReference>
<gene>
    <name evidence="2" type="ORF">KSB_70260</name>
</gene>
<accession>A0ABQ3V091</accession>
<evidence type="ECO:0000313" key="2">
    <source>
        <dbReference type="EMBL" id="GHO58551.1"/>
    </source>
</evidence>
<dbReference type="Proteomes" id="UP000654345">
    <property type="component" value="Unassembled WGS sequence"/>
</dbReference>
<evidence type="ECO:0000259" key="1">
    <source>
        <dbReference type="Pfam" id="PF13358"/>
    </source>
</evidence>
<reference evidence="2 3" key="1">
    <citation type="journal article" date="2021" name="Int. J. Syst. Evol. Microbiol.">
        <title>Reticulibacter mediterranei gen. nov., sp. nov., within the new family Reticulibacteraceae fam. nov., and Ktedonospora formicarum gen. nov., sp. nov., Ktedonobacter robiniae sp. nov., Dictyobacter formicarum sp. nov. and Dictyobacter arantiisoli sp. nov., belonging to the class Ktedonobacteria.</title>
        <authorList>
            <person name="Yabe S."/>
            <person name="Zheng Y."/>
            <person name="Wang C.M."/>
            <person name="Sakai Y."/>
            <person name="Abe K."/>
            <person name="Yokota A."/>
            <person name="Donadio S."/>
            <person name="Cavaletti L."/>
            <person name="Monciardini P."/>
        </authorList>
    </citation>
    <scope>NUCLEOTIDE SEQUENCE [LARGE SCALE GENOMIC DNA]</scope>
    <source>
        <strain evidence="2 3">SOSP1-30</strain>
    </source>
</reference>